<dbReference type="EMBL" id="WMIA01000005">
    <property type="protein sequence ID" value="MTF38406.1"/>
    <property type="molecule type" value="Genomic_DNA"/>
</dbReference>
<protein>
    <submittedName>
        <fullName evidence="1">Uncharacterized protein</fullName>
    </submittedName>
</protein>
<dbReference type="RefSeq" id="WP_015219319.1">
    <property type="nucleotide sequence ID" value="NZ_WMIA01000005.1"/>
</dbReference>
<evidence type="ECO:0000313" key="1">
    <source>
        <dbReference type="EMBL" id="MTF38406.1"/>
    </source>
</evidence>
<reference evidence="1 2" key="1">
    <citation type="submission" date="2019-11" db="EMBL/GenBank/DDBJ databases">
        <title>Isolation of a new High Light Tolerant Cyanobacteria.</title>
        <authorList>
            <person name="Dobson Z."/>
            <person name="Vaughn N."/>
            <person name="Vaughn M."/>
            <person name="Fromme P."/>
            <person name="Mazor Y."/>
        </authorList>
    </citation>
    <scope>NUCLEOTIDE SEQUENCE [LARGE SCALE GENOMIC DNA]</scope>
    <source>
        <strain evidence="1 2">0216</strain>
    </source>
</reference>
<accession>A0A844GWM8</accession>
<proteinExistence type="predicted"/>
<evidence type="ECO:0000313" key="2">
    <source>
        <dbReference type="Proteomes" id="UP000437131"/>
    </source>
</evidence>
<dbReference type="Proteomes" id="UP000437131">
    <property type="component" value="Unassembled WGS sequence"/>
</dbReference>
<dbReference type="AlphaFoldDB" id="A0A844GWM8"/>
<name>A0A844GWM8_9CHRO</name>
<comment type="caution">
    <text evidence="1">The sequence shown here is derived from an EMBL/GenBank/DDBJ whole genome shotgun (WGS) entry which is preliminary data.</text>
</comment>
<gene>
    <name evidence="1" type="ORF">GGC33_05660</name>
</gene>
<sequence length="65" mass="7512">MYEKIYGVVHVGKNLLIVGYNKKDKWSFRVVTQEGKIVKETTDFLTAESAEKEGYIWIEKNLSSV</sequence>
<organism evidence="1 2">
    <name type="scientific">Cyanobacterium aponinum 0216</name>
    <dbReference type="NCBI Taxonomy" id="2676140"/>
    <lineage>
        <taxon>Bacteria</taxon>
        <taxon>Bacillati</taxon>
        <taxon>Cyanobacteriota</taxon>
        <taxon>Cyanophyceae</taxon>
        <taxon>Oscillatoriophycideae</taxon>
        <taxon>Chroococcales</taxon>
        <taxon>Geminocystaceae</taxon>
        <taxon>Cyanobacterium</taxon>
    </lineage>
</organism>